<dbReference type="Proteomes" id="UP000029644">
    <property type="component" value="Unassembled WGS sequence"/>
</dbReference>
<organism evidence="1 2">
    <name type="scientific">Algibacter lectus</name>
    <dbReference type="NCBI Taxonomy" id="221126"/>
    <lineage>
        <taxon>Bacteria</taxon>
        <taxon>Pseudomonadati</taxon>
        <taxon>Bacteroidota</taxon>
        <taxon>Flavobacteriia</taxon>
        <taxon>Flavobacteriales</taxon>
        <taxon>Flavobacteriaceae</taxon>
        <taxon>Algibacter</taxon>
    </lineage>
</organism>
<accession>A0A090VEJ4</accession>
<dbReference type="EMBL" id="BBNQ01000010">
    <property type="protein sequence ID" value="GAL63181.1"/>
    <property type="molecule type" value="Genomic_DNA"/>
</dbReference>
<proteinExistence type="predicted"/>
<name>A0A090VEJ4_9FLAO</name>
<sequence length="50" mass="5931">MLLVSVFTVDFSVLFLLLQPIRRSVKSDRIRSVLIVIVFNISKIYFKIRF</sequence>
<gene>
    <name evidence="1" type="ORF">JCM19300_1203</name>
</gene>
<comment type="caution">
    <text evidence="1">The sequence shown here is derived from an EMBL/GenBank/DDBJ whole genome shotgun (WGS) entry which is preliminary data.</text>
</comment>
<dbReference type="AlphaFoldDB" id="A0A090VEJ4"/>
<reference evidence="1 2" key="1">
    <citation type="journal article" date="2014" name="Genome Announc.">
        <title>Draft Genome Sequences of Marine Flavobacterium Algibacter lectus Strains SS8 and NR4.</title>
        <authorList>
            <person name="Takatani N."/>
            <person name="Nakanishi M."/>
            <person name="Meirelles P."/>
            <person name="Mino S."/>
            <person name="Suda W."/>
            <person name="Oshima K."/>
            <person name="Hattori M."/>
            <person name="Ohkuma M."/>
            <person name="Hosokawa M."/>
            <person name="Miyashita K."/>
            <person name="Thompson F.L."/>
            <person name="Niwa A."/>
            <person name="Sawabe T."/>
            <person name="Sawabe T."/>
        </authorList>
    </citation>
    <scope>NUCLEOTIDE SEQUENCE [LARGE SCALE GENOMIC DNA]</scope>
    <source>
        <strain evidence="1 2">JCM 19300</strain>
    </source>
</reference>
<evidence type="ECO:0000313" key="1">
    <source>
        <dbReference type="EMBL" id="GAL63181.1"/>
    </source>
</evidence>
<protein>
    <submittedName>
        <fullName evidence="1">Uncharacterized protein</fullName>
    </submittedName>
</protein>
<evidence type="ECO:0000313" key="2">
    <source>
        <dbReference type="Proteomes" id="UP000029644"/>
    </source>
</evidence>